<dbReference type="OrthoDB" id="4961108at2759"/>
<feature type="region of interest" description="Disordered" evidence="1">
    <location>
        <begin position="267"/>
        <end position="429"/>
    </location>
</feature>
<gene>
    <name evidence="2" type="ORF">C2857_002590</name>
</gene>
<name>A0A7S9KRU1_EPIFF</name>
<feature type="region of interest" description="Disordered" evidence="1">
    <location>
        <begin position="497"/>
        <end position="565"/>
    </location>
</feature>
<organism evidence="2 3">
    <name type="scientific">Epichloe festucae (strain Fl1)</name>
    <dbReference type="NCBI Taxonomy" id="877507"/>
    <lineage>
        <taxon>Eukaryota</taxon>
        <taxon>Fungi</taxon>
        <taxon>Dikarya</taxon>
        <taxon>Ascomycota</taxon>
        <taxon>Pezizomycotina</taxon>
        <taxon>Sordariomycetes</taxon>
        <taxon>Hypocreomycetidae</taxon>
        <taxon>Hypocreales</taxon>
        <taxon>Clavicipitaceae</taxon>
        <taxon>Epichloe</taxon>
    </lineage>
</organism>
<feature type="compositionally biased region" description="Polar residues" evidence="1">
    <location>
        <begin position="295"/>
        <end position="317"/>
    </location>
</feature>
<feature type="compositionally biased region" description="Basic and acidic residues" evidence="1">
    <location>
        <begin position="378"/>
        <end position="408"/>
    </location>
</feature>
<protein>
    <submittedName>
        <fullName evidence="2">Uncharacterized protein</fullName>
    </submittedName>
</protein>
<accession>A0A7S9KRU1</accession>
<keyword evidence="3" id="KW-1185">Reference proteome</keyword>
<reference evidence="2 3" key="1">
    <citation type="journal article" date="2018" name="PLoS Genet.">
        <title>Repeat elements organise 3D genome structure and mediate transcription in the filamentous fungus Epichloe festucae.</title>
        <authorList>
            <person name="Winter D.J."/>
            <person name="Ganley A.R.D."/>
            <person name="Young C.A."/>
            <person name="Liachko I."/>
            <person name="Schardl C.L."/>
            <person name="Dupont P.Y."/>
            <person name="Berry D."/>
            <person name="Ram A."/>
            <person name="Scott B."/>
            <person name="Cox M.P."/>
        </authorList>
    </citation>
    <scope>NUCLEOTIDE SEQUENCE [LARGE SCALE GENOMIC DNA]</scope>
    <source>
        <strain evidence="2 3">Fl1</strain>
    </source>
</reference>
<feature type="compositionally biased region" description="Polar residues" evidence="1">
    <location>
        <begin position="548"/>
        <end position="565"/>
    </location>
</feature>
<sequence length="565" mass="63336">MGLAIPTPEGPYESIAFLGDRMDWPAWYDDVSAIAQALNVWKYVDPDAQNDVSEPVKPSMPSRPVLKSVVKREQFEADKTFDMRVEQERHAHALSVREYDILCEQYRIDAAEYLAQLAEYTSSKDQLQKLYRIIYRSIPDRYRAYLKLDEAKNPRAMILSLRDRIKPPSDRDLASAALRTYNSKVNVQPEDDKQAFIEAIALVTVELHRFQRGTFDEGTAVKDLLRSLQVLDEGFAETWARKGGKQTVLDIVEDFKYRLRRHGDGGLACEEQRDNSVTGVTTRREQQSVEEEPVSKSTSVNGSHSGHATFSESGSNAPSKPSGKKSKKGPGHDGAGVVVERFGRANKTGGDDLPPVEKSNKPKRRDVMDASSSADDVASSRKEISPPRSETFGHSKKDDDAPRADRFKKGGTNGAPASALPGDRHFSKAKKSYEPAKLVMRNCPGCEMRHLVRDDAWWENCYIYWELSGLGNIPDNFHAQERRLDLAFSRLQDCPDEMRRSEEWASSKNGRAKRRNSTSGSDNNHSPVIGTSRSESKSKSKSKGASSVTEPQAQSQSQTEEFNLW</sequence>
<evidence type="ECO:0000313" key="3">
    <source>
        <dbReference type="Proteomes" id="UP000594364"/>
    </source>
</evidence>
<proteinExistence type="predicted"/>
<dbReference type="Proteomes" id="UP000594364">
    <property type="component" value="Chromosome 3"/>
</dbReference>
<evidence type="ECO:0000313" key="2">
    <source>
        <dbReference type="EMBL" id="QPG99801.1"/>
    </source>
</evidence>
<feature type="compositionally biased region" description="Polar residues" evidence="1">
    <location>
        <begin position="517"/>
        <end position="531"/>
    </location>
</feature>
<dbReference type="EMBL" id="CP031387">
    <property type="protein sequence ID" value="QPG99801.1"/>
    <property type="molecule type" value="Genomic_DNA"/>
</dbReference>
<evidence type="ECO:0000256" key="1">
    <source>
        <dbReference type="SAM" id="MobiDB-lite"/>
    </source>
</evidence>
<dbReference type="AlphaFoldDB" id="A0A7S9KRU1"/>